<sequence>MMDSDQFKDCKSRSLEAKYVIMPKVFSHLLIQRDSYVSPPSATITASTLLGFPQYKSVFWGIFHHSSRRAFVRSDPDEMLAVSAKIHPKVVLSSQVKFFLTELAHSVSCLYGPSFVHCCMIMLEEESPIPKLFPLCREHKIKQMRRKGKPNLPTNVPQSADATEVAKEMFC</sequence>
<name>A0ABV0ZVH0_9TELE</name>
<dbReference type="EMBL" id="JAHRIP010075513">
    <property type="protein sequence ID" value="MEQ2310150.1"/>
    <property type="molecule type" value="Genomic_DNA"/>
</dbReference>
<keyword evidence="2" id="KW-1185">Reference proteome</keyword>
<reference evidence="1 2" key="1">
    <citation type="submission" date="2021-06" db="EMBL/GenBank/DDBJ databases">
        <authorList>
            <person name="Palmer J.M."/>
        </authorList>
    </citation>
    <scope>NUCLEOTIDE SEQUENCE [LARGE SCALE GENOMIC DNA]</scope>
    <source>
        <strain evidence="1 2">AS_MEX2019</strain>
        <tissue evidence="1">Muscle</tissue>
    </source>
</reference>
<accession>A0ABV0ZVH0</accession>
<protein>
    <submittedName>
        <fullName evidence="1">Uncharacterized protein</fullName>
    </submittedName>
</protein>
<proteinExistence type="predicted"/>
<dbReference type="Proteomes" id="UP001469553">
    <property type="component" value="Unassembled WGS sequence"/>
</dbReference>
<comment type="caution">
    <text evidence="1">The sequence shown here is derived from an EMBL/GenBank/DDBJ whole genome shotgun (WGS) entry which is preliminary data.</text>
</comment>
<gene>
    <name evidence="1" type="ORF">AMECASPLE_005917</name>
</gene>
<evidence type="ECO:0000313" key="1">
    <source>
        <dbReference type="EMBL" id="MEQ2310150.1"/>
    </source>
</evidence>
<organism evidence="1 2">
    <name type="scientific">Ameca splendens</name>
    <dbReference type="NCBI Taxonomy" id="208324"/>
    <lineage>
        <taxon>Eukaryota</taxon>
        <taxon>Metazoa</taxon>
        <taxon>Chordata</taxon>
        <taxon>Craniata</taxon>
        <taxon>Vertebrata</taxon>
        <taxon>Euteleostomi</taxon>
        <taxon>Actinopterygii</taxon>
        <taxon>Neopterygii</taxon>
        <taxon>Teleostei</taxon>
        <taxon>Neoteleostei</taxon>
        <taxon>Acanthomorphata</taxon>
        <taxon>Ovalentaria</taxon>
        <taxon>Atherinomorphae</taxon>
        <taxon>Cyprinodontiformes</taxon>
        <taxon>Goodeidae</taxon>
        <taxon>Ameca</taxon>
    </lineage>
</organism>
<evidence type="ECO:0000313" key="2">
    <source>
        <dbReference type="Proteomes" id="UP001469553"/>
    </source>
</evidence>